<dbReference type="GO" id="GO:0034194">
    <property type="term" value="P:D-galactonate catabolic process"/>
    <property type="evidence" value="ECO:0007669"/>
    <property type="project" value="InterPro"/>
</dbReference>
<gene>
    <name evidence="1" type="ORF">DI632_12130</name>
</gene>
<keyword evidence="1" id="KW-0808">Transferase</keyword>
<dbReference type="InterPro" id="IPR007729">
    <property type="entry name" value="DGOK"/>
</dbReference>
<accession>A0A2W5B3F3</accession>
<organism evidence="1 2">
    <name type="scientific">Sphingomonas hengshuiensis</name>
    <dbReference type="NCBI Taxonomy" id="1609977"/>
    <lineage>
        <taxon>Bacteria</taxon>
        <taxon>Pseudomonadati</taxon>
        <taxon>Pseudomonadota</taxon>
        <taxon>Alphaproteobacteria</taxon>
        <taxon>Sphingomonadales</taxon>
        <taxon>Sphingomonadaceae</taxon>
        <taxon>Sphingomonas</taxon>
    </lineage>
</organism>
<evidence type="ECO:0000313" key="1">
    <source>
        <dbReference type="EMBL" id="PZO75188.1"/>
    </source>
</evidence>
<dbReference type="InterPro" id="IPR042258">
    <property type="entry name" value="DGOK_N"/>
</dbReference>
<reference evidence="1 2" key="1">
    <citation type="submission" date="2017-08" db="EMBL/GenBank/DDBJ databases">
        <title>Infants hospitalized years apart are colonized by the same room-sourced microbial strains.</title>
        <authorList>
            <person name="Brooks B."/>
            <person name="Olm M.R."/>
            <person name="Firek B.A."/>
            <person name="Baker R."/>
            <person name="Thomas B.C."/>
            <person name="Morowitz M.J."/>
            <person name="Banfield J.F."/>
        </authorList>
    </citation>
    <scope>NUCLEOTIDE SEQUENCE [LARGE SCALE GENOMIC DNA]</scope>
    <source>
        <strain evidence="1">S2_018_000_R3_110</strain>
    </source>
</reference>
<proteinExistence type="predicted"/>
<comment type="caution">
    <text evidence="1">The sequence shown here is derived from an EMBL/GenBank/DDBJ whole genome shotgun (WGS) entry which is preliminary data.</text>
</comment>
<dbReference type="Proteomes" id="UP000248614">
    <property type="component" value="Unassembled WGS sequence"/>
</dbReference>
<evidence type="ECO:0000313" key="2">
    <source>
        <dbReference type="Proteomes" id="UP000248614"/>
    </source>
</evidence>
<dbReference type="AlphaFoldDB" id="A0A2W5B3F3"/>
<protein>
    <submittedName>
        <fullName evidence="1">2-oxo-3-deoxygalactonate kinase</fullName>
    </submittedName>
</protein>
<keyword evidence="1" id="KW-0418">Kinase</keyword>
<sequence>MVVGPFLALDWGTTNRRAYRVEDGRIAATLRSAQGVSTTPADAYPAELAAIRAELGDLPVLMAGMVGSTIGWRVAPYVAVPAGLDDIAASLTWIDDRTAIVPGLSFTQDGHGDVMRGEEVQLLGAALAGQVPADALLCQPGTHCKWVDLRGNRIAAFTTAMTGELFALLRAHGVLAPQLAAPVTADDSFREGVREGAKRDLAASLFGIRASHVLGLRDDVHAASHASGLLIGSDVAARIDRGRDVHLVADGDLALLYATAIETLGGRALVSGCEAAFIAGITQIRKLSA</sequence>
<dbReference type="GO" id="GO:0008671">
    <property type="term" value="F:2-dehydro-3-deoxygalactonokinase activity"/>
    <property type="evidence" value="ECO:0007669"/>
    <property type="project" value="InterPro"/>
</dbReference>
<dbReference type="EMBL" id="QFNF01000034">
    <property type="protein sequence ID" value="PZO75188.1"/>
    <property type="molecule type" value="Genomic_DNA"/>
</dbReference>
<name>A0A2W5B3F3_9SPHN</name>
<dbReference type="Pfam" id="PF05035">
    <property type="entry name" value="DGOK"/>
    <property type="match status" value="1"/>
</dbReference>
<dbReference type="InterPro" id="IPR042257">
    <property type="entry name" value="DGOK_C"/>
</dbReference>
<dbReference type="Gene3D" id="3.30.420.300">
    <property type="entry name" value="2-keto-3-deoxy-galactonokinase, substrate binding domain"/>
    <property type="match status" value="1"/>
</dbReference>
<dbReference type="Gene3D" id="3.30.420.310">
    <property type="entry name" value="2-keto-3-deoxy-galactonokinase, C-terminal domain"/>
    <property type="match status" value="1"/>
</dbReference>